<feature type="binding site" evidence="5">
    <location>
        <position position="39"/>
    </location>
    <ligand>
        <name>a divalent metal cation</name>
        <dbReference type="ChEBI" id="CHEBI:60240"/>
    </ligand>
</feature>
<feature type="domain" description="Survival protein SurE-like phosphatase/nucleotidase" evidence="6">
    <location>
        <begin position="3"/>
        <end position="177"/>
    </location>
</feature>
<dbReference type="EC" id="3.1.3.5" evidence="5"/>
<comment type="similarity">
    <text evidence="2 5">Belongs to the SurE nucleotidase family.</text>
</comment>
<keyword evidence="3 5" id="KW-0479">Metal-binding</keyword>
<dbReference type="GO" id="GO:0000166">
    <property type="term" value="F:nucleotide binding"/>
    <property type="evidence" value="ECO:0007669"/>
    <property type="project" value="UniProtKB-KW"/>
</dbReference>
<comment type="subcellular location">
    <subcellularLocation>
        <location evidence="5">Cytoplasm</location>
    </subcellularLocation>
</comment>
<organism evidence="7 8">
    <name type="scientific">Haloplasma contractile SSD-17B</name>
    <dbReference type="NCBI Taxonomy" id="1033810"/>
    <lineage>
        <taxon>Bacteria</taxon>
        <taxon>Bacillati</taxon>
        <taxon>Mycoplasmatota</taxon>
        <taxon>Mollicutes</taxon>
        <taxon>Haloplasmatales</taxon>
        <taxon>Haloplasmataceae</taxon>
        <taxon>Haloplasma</taxon>
    </lineage>
</organism>
<evidence type="ECO:0000313" key="8">
    <source>
        <dbReference type="Proteomes" id="UP000005707"/>
    </source>
</evidence>
<dbReference type="Pfam" id="PF01975">
    <property type="entry name" value="SurE"/>
    <property type="match status" value="1"/>
</dbReference>
<reference evidence="7 8" key="1">
    <citation type="journal article" date="2011" name="J. Bacteriol.">
        <title>Genome sequence of Haloplasma contractile, an unusual contractile bacterium from a deep-sea anoxic brine lake.</title>
        <authorList>
            <person name="Antunes A."/>
            <person name="Alam I."/>
            <person name="El Dorry H."/>
            <person name="Siam R."/>
            <person name="Robertson A."/>
            <person name="Bajic V.B."/>
            <person name="Stingl U."/>
        </authorList>
    </citation>
    <scope>NUCLEOTIDE SEQUENCE [LARGE SCALE GENOMIC DNA]</scope>
    <source>
        <strain evidence="7 8">SSD-17B</strain>
    </source>
</reference>
<sequence>MNILVVNDDGYQSVGIKLLAEAFREYGNVYVVAPDSEKSGASSSISSHTGMMVYKRGNQTWSVEGTPSDCVKYGLFGLDIDADLVVSGVNNGPNIGIDTIYSGTIGETMEALFHGKKAIAFSADFDGYDIVKKEIKAVIDYIFSNELLSTDYLLNVNFPKKSYDESSAIQITDLYINQFLHGFEEREGKIFGTRKPLEEEYKQHSDLFAFHKGEISITPLKLGNGDENLTLQLKKKLNKNH</sequence>
<keyword evidence="5" id="KW-0963">Cytoplasm</keyword>
<dbReference type="AlphaFoldDB" id="U2FLD7"/>
<dbReference type="GO" id="GO:0046872">
    <property type="term" value="F:metal ion binding"/>
    <property type="evidence" value="ECO:0007669"/>
    <property type="project" value="UniProtKB-UniRule"/>
</dbReference>
<evidence type="ECO:0000256" key="1">
    <source>
        <dbReference type="ARBA" id="ARBA00000815"/>
    </source>
</evidence>
<evidence type="ECO:0000256" key="2">
    <source>
        <dbReference type="ARBA" id="ARBA00011062"/>
    </source>
</evidence>
<name>U2FLD7_9MOLU</name>
<evidence type="ECO:0000256" key="3">
    <source>
        <dbReference type="ARBA" id="ARBA00022723"/>
    </source>
</evidence>
<gene>
    <name evidence="5 7" type="primary">surE</name>
    <name evidence="7" type="ORF">HLPCO_000221</name>
</gene>
<dbReference type="eggNOG" id="COG0496">
    <property type="taxonomic scope" value="Bacteria"/>
</dbReference>
<dbReference type="PANTHER" id="PTHR30457">
    <property type="entry name" value="5'-NUCLEOTIDASE SURE"/>
    <property type="match status" value="1"/>
</dbReference>
<dbReference type="STRING" id="1033810.HLPCO_000221"/>
<dbReference type="InParanoid" id="U2FLD7"/>
<dbReference type="InterPro" id="IPR036523">
    <property type="entry name" value="SurE-like_sf"/>
</dbReference>
<dbReference type="InterPro" id="IPR030048">
    <property type="entry name" value="SurE"/>
</dbReference>
<keyword evidence="4 5" id="KW-0378">Hydrolase</keyword>
<dbReference type="InterPro" id="IPR002828">
    <property type="entry name" value="SurE-like_Pase/nucleotidase"/>
</dbReference>
<comment type="catalytic activity">
    <reaction evidence="1 5">
        <text>a ribonucleoside 5'-phosphate + H2O = a ribonucleoside + phosphate</text>
        <dbReference type="Rhea" id="RHEA:12484"/>
        <dbReference type="ChEBI" id="CHEBI:15377"/>
        <dbReference type="ChEBI" id="CHEBI:18254"/>
        <dbReference type="ChEBI" id="CHEBI:43474"/>
        <dbReference type="ChEBI" id="CHEBI:58043"/>
        <dbReference type="EC" id="3.1.3.5"/>
    </reaction>
</comment>
<protein>
    <recommendedName>
        <fullName evidence="5">5'-nucleotidase SurE</fullName>
        <ecNumber evidence="5">3.1.3.5</ecNumber>
    </recommendedName>
    <alternativeName>
        <fullName evidence="5">Nucleoside 5'-monophosphate phosphohydrolase</fullName>
    </alternativeName>
</protein>
<accession>U2FLD7</accession>
<reference evidence="7 8" key="2">
    <citation type="journal article" date="2013" name="PLoS ONE">
        <title>INDIGO - INtegrated Data Warehouse of MIcrobial GenOmes with Examples from the Red Sea Extremophiles.</title>
        <authorList>
            <person name="Alam I."/>
            <person name="Antunes A."/>
            <person name="Kamau A.A."/>
            <person name="Ba Alawi W."/>
            <person name="Kalkatawi M."/>
            <person name="Stingl U."/>
            <person name="Bajic V.B."/>
        </authorList>
    </citation>
    <scope>NUCLEOTIDE SEQUENCE [LARGE SCALE GENOMIC DNA]</scope>
    <source>
        <strain evidence="7 8">SSD-17B</strain>
    </source>
</reference>
<feature type="binding site" evidence="5">
    <location>
        <position position="90"/>
    </location>
    <ligand>
        <name>a divalent metal cation</name>
        <dbReference type="ChEBI" id="CHEBI:60240"/>
    </ligand>
</feature>
<evidence type="ECO:0000259" key="6">
    <source>
        <dbReference type="Pfam" id="PF01975"/>
    </source>
</evidence>
<keyword evidence="8" id="KW-1185">Reference proteome</keyword>
<comment type="caution">
    <text evidence="7">The sequence shown here is derived from an EMBL/GenBank/DDBJ whole genome shotgun (WGS) entry which is preliminary data.</text>
</comment>
<dbReference type="HAMAP" id="MF_00060">
    <property type="entry name" value="SurE"/>
    <property type="match status" value="1"/>
</dbReference>
<dbReference type="GO" id="GO:0005737">
    <property type="term" value="C:cytoplasm"/>
    <property type="evidence" value="ECO:0007669"/>
    <property type="project" value="UniProtKB-SubCell"/>
</dbReference>
<dbReference type="EMBL" id="AFNU02000001">
    <property type="protein sequence ID" value="ERJ13555.1"/>
    <property type="molecule type" value="Genomic_DNA"/>
</dbReference>
<keyword evidence="5" id="KW-0547">Nucleotide-binding</keyword>
<dbReference type="OrthoDB" id="9780815at2"/>
<feature type="binding site" evidence="5">
    <location>
        <position position="8"/>
    </location>
    <ligand>
        <name>a divalent metal cation</name>
        <dbReference type="ChEBI" id="CHEBI:60240"/>
    </ligand>
</feature>
<feature type="binding site" evidence="5">
    <location>
        <position position="9"/>
    </location>
    <ligand>
        <name>a divalent metal cation</name>
        <dbReference type="ChEBI" id="CHEBI:60240"/>
    </ligand>
</feature>
<comment type="cofactor">
    <cofactor evidence="5">
        <name>a divalent metal cation</name>
        <dbReference type="ChEBI" id="CHEBI:60240"/>
    </cofactor>
    <text evidence="5">Binds 1 divalent metal cation per subunit.</text>
</comment>
<dbReference type="NCBIfam" id="TIGR00087">
    <property type="entry name" value="surE"/>
    <property type="match status" value="1"/>
</dbReference>
<proteinExistence type="inferred from homology"/>
<dbReference type="GO" id="GO:0008253">
    <property type="term" value="F:5'-nucleotidase activity"/>
    <property type="evidence" value="ECO:0007669"/>
    <property type="project" value="UniProtKB-UniRule"/>
</dbReference>
<evidence type="ECO:0000256" key="5">
    <source>
        <dbReference type="HAMAP-Rule" id="MF_00060"/>
    </source>
</evidence>
<dbReference type="SUPFAM" id="SSF64167">
    <property type="entry name" value="SurE-like"/>
    <property type="match status" value="1"/>
</dbReference>
<comment type="function">
    <text evidence="5">Nucleotidase that shows phosphatase activity on nucleoside 5'-monophosphates.</text>
</comment>
<dbReference type="RefSeq" id="WP_008826342.1">
    <property type="nucleotide sequence ID" value="NZ_AFNU02000001.1"/>
</dbReference>
<dbReference type="Gene3D" id="3.40.1210.10">
    <property type="entry name" value="Survival protein SurE-like phosphatase/nucleotidase"/>
    <property type="match status" value="1"/>
</dbReference>
<evidence type="ECO:0000313" key="7">
    <source>
        <dbReference type="EMBL" id="ERJ13555.1"/>
    </source>
</evidence>
<dbReference type="PANTHER" id="PTHR30457:SF0">
    <property type="entry name" value="PHOSPHATASE, PUTATIVE (AFU_ORTHOLOGUE AFUA_4G01070)-RELATED"/>
    <property type="match status" value="1"/>
</dbReference>
<dbReference type="Proteomes" id="UP000005707">
    <property type="component" value="Unassembled WGS sequence"/>
</dbReference>
<evidence type="ECO:0000256" key="4">
    <source>
        <dbReference type="ARBA" id="ARBA00022801"/>
    </source>
</evidence>